<sequence length="377" mass="43371">MESLRELKPKLHYKEVVLEAECDIERLPSYDMVFFLLTPTQIGHKFFKKAVEEVFKFRKNSKTIFLAIDDCHRLDDEDVIKVTLELKASIKDILKNPTVFKVSSYYAALHLQFERGQLSLEDLRRNREVMVPTLEGELIIGKQLQENDLAMLLPLSKMEQLFELVQPFSVGIRNAGIDVTKKNWQVVGPDRTGKSLITNLLQQSIGETDHFVENEIGTVDSGKYYDGIFVIFDLEWDKCSGYLEKICTSTVGSEKMIIVNKVDDFMFFDQSRDDLFKEISTKIQSLTSDPIYYVSSAYYQQYIKLLQGEVTVDDIINDPDIVLVDPLNFPIAKEKNKSKLAQLLLEQSGFIELLQKLGVKDDAREICRDEEIFSECV</sequence>
<name>A0A1S2LNV3_9BACI</name>
<evidence type="ECO:0000313" key="2">
    <source>
        <dbReference type="Proteomes" id="UP000179524"/>
    </source>
</evidence>
<reference evidence="1 2" key="1">
    <citation type="submission" date="2016-10" db="EMBL/GenBank/DDBJ databases">
        <title>Draft genome sequences of four alkaliphilic bacteria belonging to the Anaerobacillus genus.</title>
        <authorList>
            <person name="Bassil N.M."/>
            <person name="Lloyd J.R."/>
        </authorList>
    </citation>
    <scope>NUCLEOTIDE SEQUENCE [LARGE SCALE GENOMIC DNA]</scope>
    <source>
        <strain evidence="1 2">DSM 18345</strain>
    </source>
</reference>
<dbReference type="AlphaFoldDB" id="A0A1S2LNV3"/>
<gene>
    <name evidence="1" type="ORF">BKP37_09050</name>
</gene>
<comment type="caution">
    <text evidence="1">The sequence shown here is derived from an EMBL/GenBank/DDBJ whole genome shotgun (WGS) entry which is preliminary data.</text>
</comment>
<protein>
    <submittedName>
        <fullName evidence="1">Uncharacterized protein</fullName>
    </submittedName>
</protein>
<proteinExistence type="predicted"/>
<dbReference type="Proteomes" id="UP000179524">
    <property type="component" value="Unassembled WGS sequence"/>
</dbReference>
<evidence type="ECO:0000313" key="1">
    <source>
        <dbReference type="EMBL" id="OIJ14219.1"/>
    </source>
</evidence>
<dbReference type="EMBL" id="MLQR01000022">
    <property type="protein sequence ID" value="OIJ14219.1"/>
    <property type="molecule type" value="Genomic_DNA"/>
</dbReference>
<organism evidence="1 2">
    <name type="scientific">Anaerobacillus alkalilacustris</name>
    <dbReference type="NCBI Taxonomy" id="393763"/>
    <lineage>
        <taxon>Bacteria</taxon>
        <taxon>Bacillati</taxon>
        <taxon>Bacillota</taxon>
        <taxon>Bacilli</taxon>
        <taxon>Bacillales</taxon>
        <taxon>Bacillaceae</taxon>
        <taxon>Anaerobacillus</taxon>
    </lineage>
</organism>
<keyword evidence="2" id="KW-1185">Reference proteome</keyword>
<accession>A0A1S2LNV3</accession>